<comment type="caution">
    <text evidence="1">The sequence shown here is derived from an EMBL/GenBank/DDBJ whole genome shotgun (WGS) entry which is preliminary data.</text>
</comment>
<proteinExistence type="predicted"/>
<dbReference type="Proteomes" id="UP001162992">
    <property type="component" value="Chromosome 7"/>
</dbReference>
<sequence>MQAKLLTFPARVALPWADFSSDAPLHCSSATADSASHTRARARRLKALKRSQFFQWGHRRELIRQVQSCTGRRQFHAYTCRNNTSINNAHFEINSNSYGHLRPVGMRETRTLPSVLSLQDAINSLQNSIHSLKCNLPIFRSGILRFQVPFPPESMALKWLQCIPPSTTLLPRIYFSQRGPRGDGDHWKEFSSNARVYEDVEYDILQAVAGVGSAVLFRGSKPFSLDDWKSIKRFLSSGSPLLRAYGSMRFNPDSDISLEWLPFGTFYFFIPQIEFCECGSSSMLAVNLAWDDSLGWNVEKSLQTLTPALNEVATQSCSRRPKSSKKLISKQHVPGEQAWCTAVDKILNLFDDEETMQSSKEHSILLDPSLSQGGGLLKVVLARRTELAVDGYVDPVSLLSGLQEKDPVAYQFCIQLPDLSTFFGSTPERLFAKKGLLVTSEAVAGTRRRGTTEMEDHEISIDLLLSPKDHEEFDIVHETIKKHMKVFCKGFKVDSYKSIIKQAKVQHLYAHFNAEFEDESDEFELLQALHPTPAVCGHPSQLAKTTIALNETFDRGMYAGPVGWFGGNQTEFAVGIRSALLQPQSVGTTLFLYAGVGIVKGANALSEWRELELKISQFEALLKPPPSLENMVNINALWATMIVEECSRIGITYFCIAPGSRSSPLAEAAAANPHISCISCIDERSLAFHALGYGRGANKPAVVVTSSGTAASNLYPAVVEASQDFVPMILLTADRPPELQDTCANQTIEQVKHFGSFVRHHVNLPPPDDRIPARIVLTTVDAAVFRASTDPCGPVHINCAFREPLAALPEAWNVDCLQGLQRWAMSSVPFTTYIDSSVSCVSKIFGMRSDLQEVGNLIRDANRGLLIFGGLHTAEETWAALKLSQHLGWPVFPDILSGLRLGKVFTHDNLNEVTSAIIYNFDHILLSRSVGTAIRPDVILQIGSRITSKRLSNFLEGYCPCAYILVEEHAFRSDPSHIISHRVKCSSVQFASYVLQATNSGSISSFALWLQQLSEVVQQEIQFHLQTEASLTEPFVAQVVAGSLPPSSALFLGSSMPIRDADMYAHGQSRNRSFTALESMFMLSSQGVLVASNRGASGIDGVLSTAIGFAAGIGRRVTLLLGDISFLHDTNGLTLLRNRVGQPPVTVVVVNNHGGSIFSLLPIANTVPAEAFTSLFSTPHDIQIEKLCRAHRVNYVQVSRKEELIDALNSIQQRDMNWVVEVESNIDDNAAFHKYLQLKISLSLTQAFHIVPNPQHVNIDEVNAQRVISNVDYHQYQFLLSSKNTTTTLHSTSNERIGFLLFITLSGGVRGVGEIAPLRGLHKEDLLDVEEQLLILKVKLQGMVLTATLPLLNGSISTWLWQVVGVQPKYILPSVRCGLEMAILGALASTYKCKLVDLLLGRTMTSESFSKGETDKPKNEENQASSMQHPAVTSRICALIDSEGSPDDIAEVASKLVKQGFCTLKLKVARRVSPREDAAVLLAIRKKVGNSVVLRADANRGWTFSQAMEFSNALQTCNLQFIEEPLQAPDDIRLFCRESRLPVAWDETIDDHAGDFDGFLSKYACSGVVALVLKPGLIGGFEKVNILARKARTLGIVAIISSSFESSVSLNAYAQFAAFLDCMQEAEVQSIEKQQNSKLQNFCIPTVAHGLGTYMWLRSDVVIEKFKFSVKSTDFGVKASSDHVAASFSDGHFDPSCVSPSITRGKISTYKLAVKSGLYIFHILDTMSNVTKQGVKEVPTLLFLHGLLGSVDEWISIMNSLSISFRCVAVDLPGHGQTTVDESHTLSSAKENGSKEDIWSLECVADALSELLMLISQSKVVLVGYSMGARIALHMALKKNLLVSAAVIISGSPGLNEDKSRSEKCAEDDEWADLLKTRGIRVFIKAWYERPLWKSLRGHPAFESIKRKRVIQKDVKALARSLSSLSAGRQQPLWGDLKNLQLPLLLIVGKLDDKFVKIANQMVSEKSQLSCSKQAASHEGEILKGNGTVSRQHAQSLCSNQAVNLEEAIPEASFDLQDLPGNNGFEAFVKEDMKQVQLQESNQKANNCNVTTRMQKGIDEGNHTNMNILEIEDSGHAVHLENPLALIHALRQFVYSLD</sequence>
<reference evidence="2" key="1">
    <citation type="journal article" date="2024" name="Proc. Natl. Acad. Sci. U.S.A.">
        <title>Extraordinary preservation of gene collinearity over three hundred million years revealed in homosporous lycophytes.</title>
        <authorList>
            <person name="Li C."/>
            <person name="Wickell D."/>
            <person name="Kuo L.Y."/>
            <person name="Chen X."/>
            <person name="Nie B."/>
            <person name="Liao X."/>
            <person name="Peng D."/>
            <person name="Ji J."/>
            <person name="Jenkins J."/>
            <person name="Williams M."/>
            <person name="Shu S."/>
            <person name="Plott C."/>
            <person name="Barry K."/>
            <person name="Rajasekar S."/>
            <person name="Grimwood J."/>
            <person name="Han X."/>
            <person name="Sun S."/>
            <person name="Hou Z."/>
            <person name="He W."/>
            <person name="Dai G."/>
            <person name="Sun C."/>
            <person name="Schmutz J."/>
            <person name="Leebens-Mack J.H."/>
            <person name="Li F.W."/>
            <person name="Wang L."/>
        </authorList>
    </citation>
    <scope>NUCLEOTIDE SEQUENCE [LARGE SCALE GENOMIC DNA]</scope>
    <source>
        <strain evidence="2">cv. PW_Plant_1</strain>
    </source>
</reference>
<dbReference type="EMBL" id="CM055098">
    <property type="protein sequence ID" value="KAJ7550968.1"/>
    <property type="molecule type" value="Genomic_DNA"/>
</dbReference>
<name>A0ACC2D9Q4_DIPCM</name>
<evidence type="ECO:0000313" key="2">
    <source>
        <dbReference type="Proteomes" id="UP001162992"/>
    </source>
</evidence>
<keyword evidence="2" id="KW-1185">Reference proteome</keyword>
<gene>
    <name evidence="1" type="ORF">O6H91_07G126900</name>
</gene>
<accession>A0ACC2D9Q4</accession>
<organism evidence="1 2">
    <name type="scientific">Diphasiastrum complanatum</name>
    <name type="common">Issler's clubmoss</name>
    <name type="synonym">Lycopodium complanatum</name>
    <dbReference type="NCBI Taxonomy" id="34168"/>
    <lineage>
        <taxon>Eukaryota</taxon>
        <taxon>Viridiplantae</taxon>
        <taxon>Streptophyta</taxon>
        <taxon>Embryophyta</taxon>
        <taxon>Tracheophyta</taxon>
        <taxon>Lycopodiopsida</taxon>
        <taxon>Lycopodiales</taxon>
        <taxon>Lycopodiaceae</taxon>
        <taxon>Lycopodioideae</taxon>
        <taxon>Diphasiastrum</taxon>
    </lineage>
</organism>
<protein>
    <submittedName>
        <fullName evidence="1">Uncharacterized protein</fullName>
    </submittedName>
</protein>
<evidence type="ECO:0000313" key="1">
    <source>
        <dbReference type="EMBL" id="KAJ7550968.1"/>
    </source>
</evidence>